<dbReference type="AlphaFoldDB" id="A0A6J6M8Y9"/>
<evidence type="ECO:0000313" key="4">
    <source>
        <dbReference type="EMBL" id="CAB4647576.1"/>
    </source>
</evidence>
<dbReference type="EMBL" id="CAEZTR010000005">
    <property type="protein sequence ID" value="CAB4565323.1"/>
    <property type="molecule type" value="Genomic_DNA"/>
</dbReference>
<name>A0A6J6M8Y9_9ZZZZ</name>
<reference evidence="5" key="1">
    <citation type="submission" date="2020-05" db="EMBL/GenBank/DDBJ databases">
        <authorList>
            <person name="Chiriac C."/>
            <person name="Salcher M."/>
            <person name="Ghai R."/>
            <person name="Kavagutti S V."/>
        </authorList>
    </citation>
    <scope>NUCLEOTIDE SEQUENCE</scope>
</reference>
<gene>
    <name evidence="3" type="ORF">UFOPK1603_00918</name>
    <name evidence="2" type="ORF">UFOPK1711_00171</name>
    <name evidence="4" type="ORF">UFOPK2143_01079</name>
    <name evidence="5" type="ORF">UFOPK2350_00243</name>
</gene>
<evidence type="ECO:0000313" key="3">
    <source>
        <dbReference type="EMBL" id="CAB4566600.1"/>
    </source>
</evidence>
<dbReference type="InterPro" id="IPR044862">
    <property type="entry name" value="Pro_4_hyd_alph_FE2OG_OXY"/>
</dbReference>
<sequence>MEDADIDALASLRAQTFAARTRPAPFLAIDNFLPREVHDRVLADLIACQSDFQSNRMTGRDSLVLINPQSVQPVLDAIERRFDELITKLAALGAPVEDVTHCRLEVPTATATGHANFHAPHIDNDPLSGIDFVLARRVSFAWYAFQEPKAFEGGDLRLWDFAEIPSERGPWTPAATWADHPCTNNSLLVFSSSSRHEVLPVRMFQGEFADRRFAVITAALAS</sequence>
<dbReference type="EMBL" id="CAEZTG010000075">
    <property type="protein sequence ID" value="CAB4566600.1"/>
    <property type="molecule type" value="Genomic_DNA"/>
</dbReference>
<feature type="domain" description="Prolyl 4-hydroxylase alpha subunit Fe(2+) 2OG dioxygenase" evidence="1">
    <location>
        <begin position="112"/>
        <end position="214"/>
    </location>
</feature>
<dbReference type="EMBL" id="CAEZXE010000012">
    <property type="protein sequence ID" value="CAB4669215.1"/>
    <property type="molecule type" value="Genomic_DNA"/>
</dbReference>
<evidence type="ECO:0000313" key="2">
    <source>
        <dbReference type="EMBL" id="CAB4565323.1"/>
    </source>
</evidence>
<dbReference type="Pfam" id="PF13640">
    <property type="entry name" value="2OG-FeII_Oxy_3"/>
    <property type="match status" value="1"/>
</dbReference>
<organism evidence="5">
    <name type="scientific">freshwater metagenome</name>
    <dbReference type="NCBI Taxonomy" id="449393"/>
    <lineage>
        <taxon>unclassified sequences</taxon>
        <taxon>metagenomes</taxon>
        <taxon>ecological metagenomes</taxon>
    </lineage>
</organism>
<accession>A0A6J6M8Y9</accession>
<dbReference type="Gene3D" id="2.60.120.620">
    <property type="entry name" value="q2cbj1_9rhob like domain"/>
    <property type="match status" value="1"/>
</dbReference>
<proteinExistence type="predicted"/>
<dbReference type="EMBL" id="CAEZVV010000066">
    <property type="protein sequence ID" value="CAB4647576.1"/>
    <property type="molecule type" value="Genomic_DNA"/>
</dbReference>
<evidence type="ECO:0000259" key="1">
    <source>
        <dbReference type="Pfam" id="PF13640"/>
    </source>
</evidence>
<evidence type="ECO:0000313" key="5">
    <source>
        <dbReference type="EMBL" id="CAB4669215.1"/>
    </source>
</evidence>
<protein>
    <submittedName>
        <fullName evidence="5">Unannotated protein</fullName>
    </submittedName>
</protein>